<proteinExistence type="inferred from homology"/>
<keyword evidence="5" id="KW-1185">Reference proteome</keyword>
<dbReference type="Proteomes" id="UP001610446">
    <property type="component" value="Unassembled WGS sequence"/>
</dbReference>
<dbReference type="PANTHER" id="PTHR43283:SF17">
    <property type="entry name" value="(LOVD), PUTATIVE (AFU_ORTHOLOGUE AFUA_5G00920)-RELATED"/>
    <property type="match status" value="1"/>
</dbReference>
<keyword evidence="2" id="KW-0378">Hydrolase</keyword>
<reference evidence="4 5" key="1">
    <citation type="submission" date="2024-07" db="EMBL/GenBank/DDBJ databases">
        <title>Section-level genome sequencing and comparative genomics of Aspergillus sections Usti and Cavernicolus.</title>
        <authorList>
            <consortium name="Lawrence Berkeley National Laboratory"/>
            <person name="Nybo J.L."/>
            <person name="Vesth T.C."/>
            <person name="Theobald S."/>
            <person name="Frisvad J.C."/>
            <person name="Larsen T.O."/>
            <person name="Kjaerboelling I."/>
            <person name="Rothschild-Mancinelli K."/>
            <person name="Lyhne E.K."/>
            <person name="Kogle M.E."/>
            <person name="Barry K."/>
            <person name="Clum A."/>
            <person name="Na H."/>
            <person name="Ledsgaard L."/>
            <person name="Lin J."/>
            <person name="Lipzen A."/>
            <person name="Kuo A."/>
            <person name="Riley R."/>
            <person name="Mondo S."/>
            <person name="Labutti K."/>
            <person name="Haridas S."/>
            <person name="Pangalinan J."/>
            <person name="Salamov A.A."/>
            <person name="Simmons B.A."/>
            <person name="Magnuson J.K."/>
            <person name="Chen J."/>
            <person name="Drula E."/>
            <person name="Henrissat B."/>
            <person name="Wiebenga A."/>
            <person name="Lubbers R.J."/>
            <person name="Gomes A.C."/>
            <person name="Makela M.R."/>
            <person name="Stajich J."/>
            <person name="Grigoriev I.V."/>
            <person name="Mortensen U.H."/>
            <person name="De Vries R.P."/>
            <person name="Baker S.E."/>
            <person name="Andersen M.R."/>
        </authorList>
    </citation>
    <scope>NUCLEOTIDE SEQUENCE [LARGE SCALE GENOMIC DNA]</scope>
    <source>
        <strain evidence="4 5">CBS 123904</strain>
    </source>
</reference>
<dbReference type="InterPro" id="IPR050789">
    <property type="entry name" value="Diverse_Enzym_Activities"/>
</dbReference>
<gene>
    <name evidence="4" type="ORF">BJY01DRAFT_237427</name>
</gene>
<organism evidence="4 5">
    <name type="scientific">Aspergillus pseudoustus</name>
    <dbReference type="NCBI Taxonomy" id="1810923"/>
    <lineage>
        <taxon>Eukaryota</taxon>
        <taxon>Fungi</taxon>
        <taxon>Dikarya</taxon>
        <taxon>Ascomycota</taxon>
        <taxon>Pezizomycotina</taxon>
        <taxon>Eurotiomycetes</taxon>
        <taxon>Eurotiomycetidae</taxon>
        <taxon>Eurotiales</taxon>
        <taxon>Aspergillaceae</taxon>
        <taxon>Aspergillus</taxon>
        <taxon>Aspergillus subgen. Nidulantes</taxon>
    </lineage>
</organism>
<evidence type="ECO:0000313" key="5">
    <source>
        <dbReference type="Proteomes" id="UP001610446"/>
    </source>
</evidence>
<comment type="caution">
    <text evidence="4">The sequence shown here is derived from an EMBL/GenBank/DDBJ whole genome shotgun (WGS) entry which is preliminary data.</text>
</comment>
<evidence type="ECO:0000313" key="4">
    <source>
        <dbReference type="EMBL" id="KAL2838524.1"/>
    </source>
</evidence>
<evidence type="ECO:0000259" key="3">
    <source>
        <dbReference type="Pfam" id="PF00144"/>
    </source>
</evidence>
<dbReference type="SUPFAM" id="SSF56601">
    <property type="entry name" value="beta-lactamase/transpeptidase-like"/>
    <property type="match status" value="1"/>
</dbReference>
<dbReference type="InterPro" id="IPR001466">
    <property type="entry name" value="Beta-lactam-related"/>
</dbReference>
<dbReference type="InterPro" id="IPR012338">
    <property type="entry name" value="Beta-lactam/transpept-like"/>
</dbReference>
<comment type="similarity">
    <text evidence="1">Belongs to the class-A beta-lactamase family.</text>
</comment>
<protein>
    <submittedName>
        <fullName evidence="4">Beta-lactamase/transpeptidase-like protein</fullName>
    </submittedName>
</protein>
<sequence>MEALDRILDGFTSPTTGSLHGAAFIAVNKHGEIIYQKAAGRASASIDNVEPLELNSSYWIASMTKLVTAVAAVQLVERGILSLDEEVRDKIPELRHLQVLQSMEQGPGGPLEPKLQPVKGKITLRHMLTHAAGFVYDSSSPVLQEWSRFRGRTAHTFTGSMDGYRHPLVFQPGTSWGYGAGLDWAGQLIEYVTSATLEEYMQANIWSKIGASSTTFHPELHAHTVPPQMEMGRRMSVGQGAKSIKPGRVILGYPLKDDLGGIGLFSTPRDFVKLLSALLQGGGPLLRSESVDLLFRPQLSDVSRVAMAKLLGKQMRRVLGVADGDDFEQADHSPAGAVTLKDIPGRRRRGTASWSGLPNLHWWIDREAGIAAALFTQIMPPADAAVTDLVLKLEEALYDVLNGPSQSHAGPKL</sequence>
<dbReference type="PANTHER" id="PTHR43283">
    <property type="entry name" value="BETA-LACTAMASE-RELATED"/>
    <property type="match status" value="1"/>
</dbReference>
<accession>A0ABR4JES3</accession>
<evidence type="ECO:0000256" key="1">
    <source>
        <dbReference type="ARBA" id="ARBA00009009"/>
    </source>
</evidence>
<dbReference type="Gene3D" id="3.40.710.10">
    <property type="entry name" value="DD-peptidase/beta-lactamase superfamily"/>
    <property type="match status" value="1"/>
</dbReference>
<name>A0ABR4JES3_9EURO</name>
<dbReference type="EMBL" id="JBFXLU010000144">
    <property type="protein sequence ID" value="KAL2838524.1"/>
    <property type="molecule type" value="Genomic_DNA"/>
</dbReference>
<dbReference type="Pfam" id="PF00144">
    <property type="entry name" value="Beta-lactamase"/>
    <property type="match status" value="1"/>
</dbReference>
<evidence type="ECO:0000256" key="2">
    <source>
        <dbReference type="ARBA" id="ARBA00022801"/>
    </source>
</evidence>
<feature type="domain" description="Beta-lactamase-related" evidence="3">
    <location>
        <begin position="21"/>
        <end position="391"/>
    </location>
</feature>